<dbReference type="Proteomes" id="UP000622475">
    <property type="component" value="Unassembled WGS sequence"/>
</dbReference>
<keyword evidence="5 6" id="KW-0819">tRNA processing</keyword>
<dbReference type="InterPro" id="IPR029063">
    <property type="entry name" value="SAM-dependent_MTases_sf"/>
</dbReference>
<name>A0A929PUZ0_9SPHI</name>
<dbReference type="PROSITE" id="PS00092">
    <property type="entry name" value="N6_MTASE"/>
    <property type="match status" value="1"/>
</dbReference>
<dbReference type="RefSeq" id="WP_194109643.1">
    <property type="nucleotide sequence ID" value="NZ_JADFFL010000001.1"/>
</dbReference>
<evidence type="ECO:0000256" key="2">
    <source>
        <dbReference type="ARBA" id="ARBA00022603"/>
    </source>
</evidence>
<comment type="subcellular location">
    <subcellularLocation>
        <location evidence="6">Cytoplasm</location>
    </subcellularLocation>
</comment>
<keyword evidence="4 6" id="KW-0949">S-adenosyl-L-methionine</keyword>
<dbReference type="InterPro" id="IPR022882">
    <property type="entry name" value="tRNA_adenine-N6_MeTrfase"/>
</dbReference>
<comment type="catalytic activity">
    <reaction evidence="6">
        <text>adenosine(37) in tRNA1(Val) + S-adenosyl-L-methionine = N(6)-methyladenosine(37) in tRNA1(Val) + S-adenosyl-L-homocysteine + H(+)</text>
        <dbReference type="Rhea" id="RHEA:43160"/>
        <dbReference type="Rhea" id="RHEA-COMP:10369"/>
        <dbReference type="Rhea" id="RHEA-COMP:10370"/>
        <dbReference type="ChEBI" id="CHEBI:15378"/>
        <dbReference type="ChEBI" id="CHEBI:57856"/>
        <dbReference type="ChEBI" id="CHEBI:59789"/>
        <dbReference type="ChEBI" id="CHEBI:74411"/>
        <dbReference type="ChEBI" id="CHEBI:74449"/>
        <dbReference type="EC" id="2.1.1.223"/>
    </reaction>
</comment>
<dbReference type="PANTHER" id="PTHR47739">
    <property type="entry name" value="TRNA1(VAL) (ADENINE(37)-N6)-METHYLTRANSFERASE"/>
    <property type="match status" value="1"/>
</dbReference>
<sequence>MSNLFRFKRFDVDQSNCAMKVNTDGAILGALASADQPKTILDIGTGTGVIALMLAQRFPGANIDAVEIDRAAAQTAEANFKNSTFKGRLRLDASSFEDFFNSHPDARYDLIVSNPPFYINSLASPGAEKKLAKHADVGFFEDLIRHSAAHLTKPGSLWLILPIDTAELVKGLAMDAELFLNEQINVLSYPDFAPHRQMLMFSLNSLKTVEKQFVIYNEPKRYSKQYEDALRDFFTIF</sequence>
<evidence type="ECO:0000256" key="5">
    <source>
        <dbReference type="ARBA" id="ARBA00022694"/>
    </source>
</evidence>
<keyword evidence="2 6" id="KW-0489">Methyltransferase</keyword>
<evidence type="ECO:0000313" key="8">
    <source>
        <dbReference type="EMBL" id="MBE9660441.1"/>
    </source>
</evidence>
<dbReference type="GO" id="GO:0032259">
    <property type="term" value="P:methylation"/>
    <property type="evidence" value="ECO:0007669"/>
    <property type="project" value="UniProtKB-KW"/>
</dbReference>
<dbReference type="GO" id="GO:0008033">
    <property type="term" value="P:tRNA processing"/>
    <property type="evidence" value="ECO:0007669"/>
    <property type="project" value="UniProtKB-UniRule"/>
</dbReference>
<keyword evidence="3 6" id="KW-0808">Transferase</keyword>
<dbReference type="PANTHER" id="PTHR47739:SF1">
    <property type="entry name" value="TRNA1(VAL) (ADENINE(37)-N6)-METHYLTRANSFERASE"/>
    <property type="match status" value="1"/>
</dbReference>
<dbReference type="GO" id="GO:0005737">
    <property type="term" value="C:cytoplasm"/>
    <property type="evidence" value="ECO:0007669"/>
    <property type="project" value="UniProtKB-SubCell"/>
</dbReference>
<reference evidence="8" key="1">
    <citation type="submission" date="2020-10" db="EMBL/GenBank/DDBJ databases">
        <title>Mucilaginibacter mali sp. nov., isolated from rhizosphere soil of apple orchard.</title>
        <authorList>
            <person name="Lee J.-S."/>
            <person name="Kim H.S."/>
            <person name="Kim J.-S."/>
        </authorList>
    </citation>
    <scope>NUCLEOTIDE SEQUENCE</scope>
    <source>
        <strain evidence="8">KCTC 22746</strain>
    </source>
</reference>
<evidence type="ECO:0000313" key="9">
    <source>
        <dbReference type="Proteomes" id="UP000622475"/>
    </source>
</evidence>
<evidence type="ECO:0000256" key="6">
    <source>
        <dbReference type="HAMAP-Rule" id="MF_01872"/>
    </source>
</evidence>
<dbReference type="EC" id="2.1.1.223" evidence="6"/>
<feature type="domain" description="Methyltransferase small" evidence="7">
    <location>
        <begin position="32"/>
        <end position="160"/>
    </location>
</feature>
<evidence type="ECO:0000256" key="1">
    <source>
        <dbReference type="ARBA" id="ARBA00022490"/>
    </source>
</evidence>
<keyword evidence="1 6" id="KW-0963">Cytoplasm</keyword>
<proteinExistence type="inferred from homology"/>
<comment type="function">
    <text evidence="6">Specifically methylates the adenine in position 37 of tRNA(1)(Val) (anticodon cmo5UAC).</text>
</comment>
<dbReference type="GO" id="GO:0016430">
    <property type="term" value="F:tRNA (adenine-N6)-methyltransferase activity"/>
    <property type="evidence" value="ECO:0007669"/>
    <property type="project" value="UniProtKB-UniRule"/>
</dbReference>
<evidence type="ECO:0000256" key="4">
    <source>
        <dbReference type="ARBA" id="ARBA00022691"/>
    </source>
</evidence>
<dbReference type="HAMAP" id="MF_01872">
    <property type="entry name" value="tRNA_methyltr_YfiC"/>
    <property type="match status" value="1"/>
</dbReference>
<protein>
    <recommendedName>
        <fullName evidence="6">tRNA1(Val) (adenine(37)-N6)-methyltransferase</fullName>
        <ecNumber evidence="6">2.1.1.223</ecNumber>
    </recommendedName>
    <alternativeName>
        <fullName evidence="6">tRNA m6A37 methyltransferase</fullName>
    </alternativeName>
</protein>
<dbReference type="SUPFAM" id="SSF53335">
    <property type="entry name" value="S-adenosyl-L-methionine-dependent methyltransferases"/>
    <property type="match status" value="1"/>
</dbReference>
<evidence type="ECO:0000256" key="3">
    <source>
        <dbReference type="ARBA" id="ARBA00022679"/>
    </source>
</evidence>
<dbReference type="InterPro" id="IPR050210">
    <property type="entry name" value="tRNA_Adenine-N(6)_MTase"/>
</dbReference>
<keyword evidence="9" id="KW-1185">Reference proteome</keyword>
<gene>
    <name evidence="8" type="ORF">IRJ16_00955</name>
</gene>
<comment type="caution">
    <text evidence="8">The sequence shown here is derived from an EMBL/GenBank/DDBJ whole genome shotgun (WGS) entry which is preliminary data.</text>
</comment>
<accession>A0A929PUZ0</accession>
<dbReference type="CDD" id="cd02440">
    <property type="entry name" value="AdoMet_MTases"/>
    <property type="match status" value="1"/>
</dbReference>
<comment type="similarity">
    <text evidence="6">Belongs to the methyltransferase superfamily. tRNA (adenine-N(6)-)-methyltransferase family.</text>
</comment>
<dbReference type="EMBL" id="JADFFL010000001">
    <property type="protein sequence ID" value="MBE9660441.1"/>
    <property type="molecule type" value="Genomic_DNA"/>
</dbReference>
<dbReference type="Pfam" id="PF05175">
    <property type="entry name" value="MTS"/>
    <property type="match status" value="1"/>
</dbReference>
<dbReference type="AlphaFoldDB" id="A0A929PUZ0"/>
<dbReference type="GO" id="GO:0003676">
    <property type="term" value="F:nucleic acid binding"/>
    <property type="evidence" value="ECO:0007669"/>
    <property type="project" value="InterPro"/>
</dbReference>
<dbReference type="InterPro" id="IPR002052">
    <property type="entry name" value="DNA_methylase_N6_adenine_CS"/>
</dbReference>
<dbReference type="Gene3D" id="3.40.50.150">
    <property type="entry name" value="Vaccinia Virus protein VP39"/>
    <property type="match status" value="1"/>
</dbReference>
<evidence type="ECO:0000259" key="7">
    <source>
        <dbReference type="Pfam" id="PF05175"/>
    </source>
</evidence>
<dbReference type="InterPro" id="IPR007848">
    <property type="entry name" value="Small_mtfrase_dom"/>
</dbReference>
<organism evidence="8 9">
    <name type="scientific">Mucilaginibacter myungsuensis</name>
    <dbReference type="NCBI Taxonomy" id="649104"/>
    <lineage>
        <taxon>Bacteria</taxon>
        <taxon>Pseudomonadati</taxon>
        <taxon>Bacteroidota</taxon>
        <taxon>Sphingobacteriia</taxon>
        <taxon>Sphingobacteriales</taxon>
        <taxon>Sphingobacteriaceae</taxon>
        <taxon>Mucilaginibacter</taxon>
    </lineage>
</organism>